<dbReference type="Gene3D" id="1.10.1740.10">
    <property type="match status" value="1"/>
</dbReference>
<comment type="caution">
    <text evidence="7">The sequence shown here is derived from an EMBL/GenBank/DDBJ whole genome shotgun (WGS) entry which is preliminary data.</text>
</comment>
<dbReference type="InterPro" id="IPR036388">
    <property type="entry name" value="WH-like_DNA-bd_sf"/>
</dbReference>
<dbReference type="Gene3D" id="1.10.10.10">
    <property type="entry name" value="Winged helix-like DNA-binding domain superfamily/Winged helix DNA-binding domain"/>
    <property type="match status" value="1"/>
</dbReference>
<evidence type="ECO:0000313" key="7">
    <source>
        <dbReference type="EMBL" id="KGJ92074.1"/>
    </source>
</evidence>
<dbReference type="InterPro" id="IPR039425">
    <property type="entry name" value="RNA_pol_sigma-70-like"/>
</dbReference>
<feature type="domain" description="RNA polymerase sigma factor 70 region 4 type 2" evidence="6">
    <location>
        <begin position="117"/>
        <end position="168"/>
    </location>
</feature>
<keyword evidence="3" id="KW-0731">Sigma factor</keyword>
<proteinExistence type="inferred from homology"/>
<dbReference type="GO" id="GO:0016987">
    <property type="term" value="F:sigma factor activity"/>
    <property type="evidence" value="ECO:0007669"/>
    <property type="project" value="UniProtKB-KW"/>
</dbReference>
<evidence type="ECO:0000256" key="2">
    <source>
        <dbReference type="ARBA" id="ARBA00023015"/>
    </source>
</evidence>
<keyword evidence="4" id="KW-0804">Transcription</keyword>
<dbReference type="InterPro" id="IPR013325">
    <property type="entry name" value="RNA_pol_sigma_r2"/>
</dbReference>
<evidence type="ECO:0000259" key="5">
    <source>
        <dbReference type="Pfam" id="PF04542"/>
    </source>
</evidence>
<keyword evidence="2" id="KW-0805">Transcription regulation</keyword>
<accession>A0A099KMW3</accession>
<dbReference type="SUPFAM" id="SSF88659">
    <property type="entry name" value="Sigma3 and sigma4 domains of RNA polymerase sigma factors"/>
    <property type="match status" value="1"/>
</dbReference>
<name>A0A099KMW3_COLPS</name>
<dbReference type="AlphaFoldDB" id="A0A099KMW3"/>
<dbReference type="SUPFAM" id="SSF88946">
    <property type="entry name" value="Sigma2 domain of RNA polymerase sigma factors"/>
    <property type="match status" value="1"/>
</dbReference>
<dbReference type="InterPro" id="IPR013324">
    <property type="entry name" value="RNA_pol_sigma_r3/r4-like"/>
</dbReference>
<dbReference type="NCBIfam" id="TIGR02937">
    <property type="entry name" value="sigma70-ECF"/>
    <property type="match status" value="1"/>
</dbReference>
<comment type="similarity">
    <text evidence="1">Belongs to the sigma-70 factor family. ECF subfamily.</text>
</comment>
<dbReference type="PANTHER" id="PTHR43133">
    <property type="entry name" value="RNA POLYMERASE ECF-TYPE SIGMA FACTO"/>
    <property type="match status" value="1"/>
</dbReference>
<protein>
    <submittedName>
        <fullName evidence="7">RNA polymerase, sigma-24 subunit, RpoE, ECF subfamily</fullName>
    </submittedName>
</protein>
<dbReference type="Pfam" id="PF04542">
    <property type="entry name" value="Sigma70_r2"/>
    <property type="match status" value="1"/>
</dbReference>
<organism evidence="7 8">
    <name type="scientific">Colwellia psychrerythraea</name>
    <name type="common">Vibrio psychroerythus</name>
    <dbReference type="NCBI Taxonomy" id="28229"/>
    <lineage>
        <taxon>Bacteria</taxon>
        <taxon>Pseudomonadati</taxon>
        <taxon>Pseudomonadota</taxon>
        <taxon>Gammaproteobacteria</taxon>
        <taxon>Alteromonadales</taxon>
        <taxon>Colwelliaceae</taxon>
        <taxon>Colwellia</taxon>
    </lineage>
</organism>
<evidence type="ECO:0000313" key="8">
    <source>
        <dbReference type="Proteomes" id="UP000029868"/>
    </source>
</evidence>
<dbReference type="PATRIC" id="fig|28229.3.peg.2638"/>
<sequence>MPKWKDKKIEGLLRGDAQAQASCYQEFSSTIYTAIYKICKNSANASDLLQDTFIDAFENIAQYNHHYPFIAWLKRIAFNNTFNFIKREKIAYKAVEYLKGIPIIESSFDESISQANLLEYLLEKVSENDRLILWLYIVEQYSHEEIATLFSQSPSYSKSIVSRCLRKLRNKSEVKQYAYK</sequence>
<feature type="domain" description="RNA polymerase sigma-70 region 2" evidence="5">
    <location>
        <begin position="24"/>
        <end position="89"/>
    </location>
</feature>
<dbReference type="Proteomes" id="UP000029868">
    <property type="component" value="Unassembled WGS sequence"/>
</dbReference>
<dbReference type="GO" id="GO:0006352">
    <property type="term" value="P:DNA-templated transcription initiation"/>
    <property type="evidence" value="ECO:0007669"/>
    <property type="project" value="InterPro"/>
</dbReference>
<reference evidence="7 8" key="1">
    <citation type="submission" date="2014-08" db="EMBL/GenBank/DDBJ databases">
        <title>Genomic and Phenotypic Diversity of Colwellia psychrerythraea strains from Disparate Marine Basins.</title>
        <authorList>
            <person name="Techtmann S.M."/>
            <person name="Stelling S.C."/>
            <person name="Utturkar S.M."/>
            <person name="Alshibli N."/>
            <person name="Harris A."/>
            <person name="Brown S.D."/>
            <person name="Hazen T.C."/>
        </authorList>
    </citation>
    <scope>NUCLEOTIDE SEQUENCE [LARGE SCALE GENOMIC DNA]</scope>
    <source>
        <strain evidence="7 8">GAB14E</strain>
    </source>
</reference>
<dbReference type="EMBL" id="JQEC01000038">
    <property type="protein sequence ID" value="KGJ92074.1"/>
    <property type="molecule type" value="Genomic_DNA"/>
</dbReference>
<dbReference type="Pfam" id="PF08281">
    <property type="entry name" value="Sigma70_r4_2"/>
    <property type="match status" value="1"/>
</dbReference>
<dbReference type="InterPro" id="IPR013249">
    <property type="entry name" value="RNA_pol_sigma70_r4_t2"/>
</dbReference>
<dbReference type="InterPro" id="IPR007627">
    <property type="entry name" value="RNA_pol_sigma70_r2"/>
</dbReference>
<dbReference type="InterPro" id="IPR014284">
    <property type="entry name" value="RNA_pol_sigma-70_dom"/>
</dbReference>
<dbReference type="RefSeq" id="WP_052093732.1">
    <property type="nucleotide sequence ID" value="NZ_JQEC01000038.1"/>
</dbReference>
<evidence type="ECO:0000259" key="6">
    <source>
        <dbReference type="Pfam" id="PF08281"/>
    </source>
</evidence>
<evidence type="ECO:0000256" key="4">
    <source>
        <dbReference type="ARBA" id="ARBA00023163"/>
    </source>
</evidence>
<dbReference type="GO" id="GO:0003677">
    <property type="term" value="F:DNA binding"/>
    <property type="evidence" value="ECO:0007669"/>
    <property type="project" value="InterPro"/>
</dbReference>
<evidence type="ECO:0000256" key="1">
    <source>
        <dbReference type="ARBA" id="ARBA00010641"/>
    </source>
</evidence>
<dbReference type="PANTHER" id="PTHR43133:SF51">
    <property type="entry name" value="RNA POLYMERASE SIGMA FACTOR"/>
    <property type="match status" value="1"/>
</dbReference>
<gene>
    <name evidence="7" type="ORF">GAB14E_2919</name>
</gene>
<evidence type="ECO:0000256" key="3">
    <source>
        <dbReference type="ARBA" id="ARBA00023082"/>
    </source>
</evidence>